<reference evidence="2 3" key="1">
    <citation type="submission" date="2018-11" db="EMBL/GenBank/DDBJ databases">
        <title>Chitinophaga lutea sp.nov., isolate from arsenic contaminated soil.</title>
        <authorList>
            <person name="Zong Y."/>
        </authorList>
    </citation>
    <scope>NUCLEOTIDE SEQUENCE [LARGE SCALE GENOMIC DNA]</scope>
    <source>
        <strain evidence="2 3">ZY74</strain>
    </source>
</reference>
<protein>
    <recommendedName>
        <fullName evidence="4">Pr6Pr family membrane protein</fullName>
    </recommendedName>
</protein>
<feature type="transmembrane region" description="Helical" evidence="1">
    <location>
        <begin position="103"/>
        <end position="121"/>
    </location>
</feature>
<keyword evidence="3" id="KW-1185">Reference proteome</keyword>
<accession>A0A3N4QM31</accession>
<feature type="transmembrane region" description="Helical" evidence="1">
    <location>
        <begin position="133"/>
        <end position="154"/>
    </location>
</feature>
<proteinExistence type="predicted"/>
<dbReference type="AlphaFoldDB" id="A0A3N4QM31"/>
<organism evidence="2 3">
    <name type="scientific">Chitinophaga lutea</name>
    <dbReference type="NCBI Taxonomy" id="2488634"/>
    <lineage>
        <taxon>Bacteria</taxon>
        <taxon>Pseudomonadati</taxon>
        <taxon>Bacteroidota</taxon>
        <taxon>Chitinophagia</taxon>
        <taxon>Chitinophagales</taxon>
        <taxon>Chitinophagaceae</taxon>
        <taxon>Chitinophaga</taxon>
    </lineage>
</organism>
<evidence type="ECO:0000256" key="1">
    <source>
        <dbReference type="SAM" id="Phobius"/>
    </source>
</evidence>
<feature type="transmembrane region" description="Helical" evidence="1">
    <location>
        <begin position="174"/>
        <end position="195"/>
    </location>
</feature>
<dbReference type="Proteomes" id="UP000278351">
    <property type="component" value="Unassembled WGS sequence"/>
</dbReference>
<evidence type="ECO:0008006" key="4">
    <source>
        <dbReference type="Google" id="ProtNLM"/>
    </source>
</evidence>
<keyword evidence="1" id="KW-1133">Transmembrane helix</keyword>
<evidence type="ECO:0000313" key="3">
    <source>
        <dbReference type="Proteomes" id="UP000278351"/>
    </source>
</evidence>
<dbReference type="NCBIfam" id="NF038065">
    <property type="entry name" value="Pr6Pr"/>
    <property type="match status" value="1"/>
</dbReference>
<dbReference type="EMBL" id="RPDH01000001">
    <property type="protein sequence ID" value="RPE12754.1"/>
    <property type="molecule type" value="Genomic_DNA"/>
</dbReference>
<feature type="transmembrane region" description="Helical" evidence="1">
    <location>
        <begin position="66"/>
        <end position="91"/>
    </location>
</feature>
<keyword evidence="1" id="KW-0812">Transmembrane</keyword>
<keyword evidence="1" id="KW-0472">Membrane</keyword>
<evidence type="ECO:0000313" key="2">
    <source>
        <dbReference type="EMBL" id="RPE12754.1"/>
    </source>
</evidence>
<feature type="transmembrane region" description="Helical" evidence="1">
    <location>
        <begin position="29"/>
        <end position="54"/>
    </location>
</feature>
<name>A0A3N4QM31_9BACT</name>
<sequence>MLAGLGWFALIGQLYLILAARTVSIPETLIRYFSFFTIQTNILVALCCTVLVWLPAGKWGRFFSRASVQAALTVYIGIVGLVYNTILRFLWAPQGLQRGVDELLHLVIPVLFILYWLLYAPKKDLAWKQLPSWLIYPAAYMLYTIVHGAITNYYPYPFVDVAVLGYPVAMRNAAGVVLLFLAASAGVIALGRALAKRSAAAQEKVSL</sequence>
<comment type="caution">
    <text evidence="2">The sequence shown here is derived from an EMBL/GenBank/DDBJ whole genome shotgun (WGS) entry which is preliminary data.</text>
</comment>
<dbReference type="InterPro" id="IPR049713">
    <property type="entry name" value="Pr6Pr-like"/>
</dbReference>
<gene>
    <name evidence="2" type="ORF">EGT74_04205</name>
</gene>